<dbReference type="PANTHER" id="PTHR24100:SF151">
    <property type="entry name" value="ICOS LIGAND"/>
    <property type="match status" value="1"/>
</dbReference>
<dbReference type="GO" id="GO:0009897">
    <property type="term" value="C:external side of plasma membrane"/>
    <property type="evidence" value="ECO:0007669"/>
    <property type="project" value="TreeGrafter"/>
</dbReference>
<dbReference type="PROSITE" id="PS50835">
    <property type="entry name" value="IG_LIKE"/>
    <property type="match status" value="1"/>
</dbReference>
<accession>A0A668TGM4</accession>
<keyword evidence="5" id="KW-0325">Glycoprotein</keyword>
<organism evidence="10 11">
    <name type="scientific">Oreochromis aureus</name>
    <name type="common">Israeli tilapia</name>
    <name type="synonym">Chromis aureus</name>
    <dbReference type="NCBI Taxonomy" id="47969"/>
    <lineage>
        <taxon>Eukaryota</taxon>
        <taxon>Metazoa</taxon>
        <taxon>Chordata</taxon>
        <taxon>Craniata</taxon>
        <taxon>Vertebrata</taxon>
        <taxon>Euteleostomi</taxon>
        <taxon>Actinopterygii</taxon>
        <taxon>Neopterygii</taxon>
        <taxon>Teleostei</taxon>
        <taxon>Neoteleostei</taxon>
        <taxon>Acanthomorphata</taxon>
        <taxon>Ovalentaria</taxon>
        <taxon>Cichlomorphae</taxon>
        <taxon>Cichliformes</taxon>
        <taxon>Cichlidae</taxon>
        <taxon>African cichlids</taxon>
        <taxon>Pseudocrenilabrinae</taxon>
        <taxon>Oreochromini</taxon>
        <taxon>Oreochromis</taxon>
    </lineage>
</organism>
<dbReference type="Pfam" id="PF07686">
    <property type="entry name" value="V-set"/>
    <property type="match status" value="1"/>
</dbReference>
<keyword evidence="4" id="KW-1015">Disulfide bond</keyword>
<dbReference type="InterPro" id="IPR007110">
    <property type="entry name" value="Ig-like_dom"/>
</dbReference>
<protein>
    <recommendedName>
        <fullName evidence="9">Ig-like domain-containing protein</fullName>
    </recommendedName>
</protein>
<evidence type="ECO:0000256" key="2">
    <source>
        <dbReference type="ARBA" id="ARBA00022729"/>
    </source>
</evidence>
<evidence type="ECO:0000313" key="11">
    <source>
        <dbReference type="Proteomes" id="UP000472276"/>
    </source>
</evidence>
<dbReference type="InterPro" id="IPR013106">
    <property type="entry name" value="Ig_V-set"/>
</dbReference>
<evidence type="ECO:0000259" key="9">
    <source>
        <dbReference type="PROSITE" id="PS50835"/>
    </source>
</evidence>
<dbReference type="PANTHER" id="PTHR24100">
    <property type="entry name" value="BUTYROPHILIN"/>
    <property type="match status" value="1"/>
</dbReference>
<feature type="domain" description="Ig-like" evidence="9">
    <location>
        <begin position="40"/>
        <end position="148"/>
    </location>
</feature>
<name>A0A668TGM4_OREAU</name>
<comment type="subcellular location">
    <subcellularLocation>
        <location evidence="1">Membrane</location>
    </subcellularLocation>
</comment>
<dbReference type="SMART" id="SM00409">
    <property type="entry name" value="IG"/>
    <property type="match status" value="1"/>
</dbReference>
<keyword evidence="2" id="KW-0732">Signal</keyword>
<dbReference type="GO" id="GO:0005102">
    <property type="term" value="F:signaling receptor binding"/>
    <property type="evidence" value="ECO:0007669"/>
    <property type="project" value="TreeGrafter"/>
</dbReference>
<evidence type="ECO:0000256" key="8">
    <source>
        <dbReference type="SAM" id="Phobius"/>
    </source>
</evidence>
<dbReference type="InterPro" id="IPR013783">
    <property type="entry name" value="Ig-like_fold"/>
</dbReference>
<evidence type="ECO:0000256" key="5">
    <source>
        <dbReference type="ARBA" id="ARBA00023180"/>
    </source>
</evidence>
<dbReference type="InterPro" id="IPR036179">
    <property type="entry name" value="Ig-like_dom_sf"/>
</dbReference>
<dbReference type="AlphaFoldDB" id="A0A668TGM4"/>
<evidence type="ECO:0000256" key="1">
    <source>
        <dbReference type="ARBA" id="ARBA00004370"/>
    </source>
</evidence>
<evidence type="ECO:0000256" key="7">
    <source>
        <dbReference type="SAM" id="MobiDB-lite"/>
    </source>
</evidence>
<feature type="transmembrane region" description="Helical" evidence="8">
    <location>
        <begin position="12"/>
        <end position="39"/>
    </location>
</feature>
<dbReference type="GO" id="GO:0050863">
    <property type="term" value="P:regulation of T cell activation"/>
    <property type="evidence" value="ECO:0007669"/>
    <property type="project" value="UniProtKB-ARBA"/>
</dbReference>
<dbReference type="FunFam" id="2.60.40.10:FF:000142">
    <property type="entry name" value="V-set domain-containing T-cell activation inhibitor 1"/>
    <property type="match status" value="1"/>
</dbReference>
<dbReference type="GO" id="GO:0050852">
    <property type="term" value="P:T cell receptor signaling pathway"/>
    <property type="evidence" value="ECO:0007669"/>
    <property type="project" value="TreeGrafter"/>
</dbReference>
<evidence type="ECO:0000256" key="3">
    <source>
        <dbReference type="ARBA" id="ARBA00023136"/>
    </source>
</evidence>
<keyword evidence="6" id="KW-0393">Immunoglobulin domain</keyword>
<evidence type="ECO:0000256" key="6">
    <source>
        <dbReference type="ARBA" id="ARBA00023319"/>
    </source>
</evidence>
<proteinExistence type="predicted"/>
<sequence>FNNLIQKTLVTSLCGFTFFICFLCLVTFCGSSGLIFRLFPGEVLVIGSSLPVIAVPGDDVILPCHLEPTFNVQGLTVEWSKPDLKPDPSDRLSRVEYVHLYRDRKEVPDMKMASYFRRTELFMDAMKHGNISLKILNVSEEDNGRYRCFIPKLRSRVKAAVVELVVGEKICFGDVCGSKLKFLLTIYDPYVFLCLLDPNYGKISLTETPLHPRNFQTPDPQDTTQRNGEKKNPDLSLHHFCFGEFFGPFVVTFFHLSRSVQGCCANLHHHRFFTCSHCICCLFLSPSHKRYVRNKQTQTCCCFLCRQTDSLLNFF</sequence>
<dbReference type="Ensembl" id="ENSOABT00000027069.2">
    <property type="protein sequence ID" value="ENSOABP00000026314.2"/>
    <property type="gene ID" value="ENSOABG00000012417.2"/>
</dbReference>
<dbReference type="InterPro" id="IPR050504">
    <property type="entry name" value="IgSF_BTN/MOG"/>
</dbReference>
<dbReference type="SUPFAM" id="SSF48726">
    <property type="entry name" value="Immunoglobulin"/>
    <property type="match status" value="1"/>
</dbReference>
<keyword evidence="3 8" id="KW-0472">Membrane</keyword>
<feature type="compositionally biased region" description="Polar residues" evidence="7">
    <location>
        <begin position="214"/>
        <end position="226"/>
    </location>
</feature>
<reference evidence="10" key="1">
    <citation type="submission" date="2025-08" db="UniProtKB">
        <authorList>
            <consortium name="Ensembl"/>
        </authorList>
    </citation>
    <scope>IDENTIFICATION</scope>
</reference>
<dbReference type="Gene3D" id="2.60.40.10">
    <property type="entry name" value="Immunoglobulins"/>
    <property type="match status" value="1"/>
</dbReference>
<evidence type="ECO:0000256" key="4">
    <source>
        <dbReference type="ARBA" id="ARBA00023157"/>
    </source>
</evidence>
<keyword evidence="8" id="KW-0812">Transmembrane</keyword>
<dbReference type="Proteomes" id="UP000472276">
    <property type="component" value="Unassembled WGS sequence"/>
</dbReference>
<reference evidence="10" key="2">
    <citation type="submission" date="2025-09" db="UniProtKB">
        <authorList>
            <consortium name="Ensembl"/>
        </authorList>
    </citation>
    <scope>IDENTIFICATION</scope>
</reference>
<keyword evidence="11" id="KW-1185">Reference proteome</keyword>
<feature type="region of interest" description="Disordered" evidence="7">
    <location>
        <begin position="211"/>
        <end position="231"/>
    </location>
</feature>
<evidence type="ECO:0000313" key="10">
    <source>
        <dbReference type="Ensembl" id="ENSOABP00000026314.2"/>
    </source>
</evidence>
<dbReference type="GO" id="GO:1903037">
    <property type="term" value="P:regulation of leukocyte cell-cell adhesion"/>
    <property type="evidence" value="ECO:0007669"/>
    <property type="project" value="UniProtKB-ARBA"/>
</dbReference>
<dbReference type="GO" id="GO:0001817">
    <property type="term" value="P:regulation of cytokine production"/>
    <property type="evidence" value="ECO:0007669"/>
    <property type="project" value="TreeGrafter"/>
</dbReference>
<dbReference type="InterPro" id="IPR003599">
    <property type="entry name" value="Ig_sub"/>
</dbReference>
<keyword evidence="8" id="KW-1133">Transmembrane helix</keyword>